<feature type="chain" id="PRO_5023108403" evidence="2">
    <location>
        <begin position="26"/>
        <end position="315"/>
    </location>
</feature>
<organism evidence="4 5">
    <name type="scientific">Botrimarina colliarenosi</name>
    <dbReference type="NCBI Taxonomy" id="2528001"/>
    <lineage>
        <taxon>Bacteria</taxon>
        <taxon>Pseudomonadati</taxon>
        <taxon>Planctomycetota</taxon>
        <taxon>Planctomycetia</taxon>
        <taxon>Pirellulales</taxon>
        <taxon>Lacipirellulaceae</taxon>
        <taxon>Botrimarina</taxon>
    </lineage>
</organism>
<dbReference type="PRINTS" id="PR00412">
    <property type="entry name" value="EPOXHYDRLASE"/>
</dbReference>
<sequence precursor="true">MDRTISRYRWLIVALSAVAAAPAFAAEPSIRYRTVEIDGLDIFYREAGPKDAPTVLLLHGFPTSSHMFRDLIPRLAEKYHVVAPDYPGYGYSSAPSVDAFDYTFDNLAQVVTKFIERVGIERYSLYLMDYGAPIGYRIAAAAPERVDSLIVQNGNAYEEGLDNAFWEPVKKYWADRTDANGDALRGVLTIDATKWQYTHGVRNVESISPDTWDHVQPLLDRPGNQEIQLAMFYSYGSNPPLYPAWQEYLRKHQPPTLIVWGKNDAIFPDAGAYPYKRDLKDLEFHLFDTGHFALEEDGAEIGRLMRDFLDRKVSH</sequence>
<dbReference type="EMBL" id="SJPR01000001">
    <property type="protein sequence ID" value="TWU00276.1"/>
    <property type="molecule type" value="Genomic_DNA"/>
</dbReference>
<dbReference type="InterPro" id="IPR051340">
    <property type="entry name" value="Haloalkane_dehalogenase"/>
</dbReference>
<dbReference type="GO" id="GO:0004301">
    <property type="term" value="F:epoxide hydrolase activity"/>
    <property type="evidence" value="ECO:0007669"/>
    <property type="project" value="TreeGrafter"/>
</dbReference>
<comment type="caution">
    <text evidence="4">The sequence shown here is derived from an EMBL/GenBank/DDBJ whole genome shotgun (WGS) entry which is preliminary data.</text>
</comment>
<name>A0A5C6AMC9_9BACT</name>
<dbReference type="EC" id="3.8.1.5" evidence="4"/>
<keyword evidence="5" id="KW-1185">Reference proteome</keyword>
<evidence type="ECO:0000313" key="5">
    <source>
        <dbReference type="Proteomes" id="UP000317421"/>
    </source>
</evidence>
<proteinExistence type="predicted"/>
<protein>
    <submittedName>
        <fullName evidence="4">Haloalkane dehalogenase</fullName>
        <ecNumber evidence="4">3.8.1.5</ecNumber>
    </submittedName>
</protein>
<gene>
    <name evidence="4" type="primary">dhaA_2</name>
    <name evidence="4" type="ORF">Pla108_12240</name>
</gene>
<dbReference type="PANTHER" id="PTHR42977">
    <property type="entry name" value="HYDROLASE-RELATED"/>
    <property type="match status" value="1"/>
</dbReference>
<dbReference type="RefSeq" id="WP_146443960.1">
    <property type="nucleotide sequence ID" value="NZ_SJPR01000001.1"/>
</dbReference>
<dbReference type="InterPro" id="IPR000639">
    <property type="entry name" value="Epox_hydrolase-like"/>
</dbReference>
<evidence type="ECO:0000259" key="3">
    <source>
        <dbReference type="Pfam" id="PF00561"/>
    </source>
</evidence>
<dbReference type="AlphaFoldDB" id="A0A5C6AMC9"/>
<evidence type="ECO:0000313" key="4">
    <source>
        <dbReference type="EMBL" id="TWU00276.1"/>
    </source>
</evidence>
<dbReference type="InterPro" id="IPR029058">
    <property type="entry name" value="AB_hydrolase_fold"/>
</dbReference>
<dbReference type="Pfam" id="PF00561">
    <property type="entry name" value="Abhydrolase_1"/>
    <property type="match status" value="1"/>
</dbReference>
<dbReference type="OrthoDB" id="9797695at2"/>
<dbReference type="PANTHER" id="PTHR42977:SF3">
    <property type="entry name" value="AB HYDROLASE-1 DOMAIN-CONTAINING PROTEIN"/>
    <property type="match status" value="1"/>
</dbReference>
<accession>A0A5C6AMC9</accession>
<dbReference type="FunFam" id="3.40.50.1820:FF:000173">
    <property type="entry name" value="Alpha/beta hydrolase"/>
    <property type="match status" value="1"/>
</dbReference>
<feature type="domain" description="AB hydrolase-1" evidence="3">
    <location>
        <begin position="53"/>
        <end position="297"/>
    </location>
</feature>
<dbReference type="PRINTS" id="PR00111">
    <property type="entry name" value="ABHYDROLASE"/>
</dbReference>
<keyword evidence="2" id="KW-0732">Signal</keyword>
<evidence type="ECO:0000256" key="2">
    <source>
        <dbReference type="SAM" id="SignalP"/>
    </source>
</evidence>
<evidence type="ECO:0000256" key="1">
    <source>
        <dbReference type="ARBA" id="ARBA00022801"/>
    </source>
</evidence>
<reference evidence="4 5" key="1">
    <citation type="submission" date="2019-02" db="EMBL/GenBank/DDBJ databases">
        <title>Deep-cultivation of Planctomycetes and their phenomic and genomic characterization uncovers novel biology.</title>
        <authorList>
            <person name="Wiegand S."/>
            <person name="Jogler M."/>
            <person name="Boedeker C."/>
            <person name="Pinto D."/>
            <person name="Vollmers J."/>
            <person name="Rivas-Marin E."/>
            <person name="Kohn T."/>
            <person name="Peeters S.H."/>
            <person name="Heuer A."/>
            <person name="Rast P."/>
            <person name="Oberbeckmann S."/>
            <person name="Bunk B."/>
            <person name="Jeske O."/>
            <person name="Meyerdierks A."/>
            <person name="Storesund J.E."/>
            <person name="Kallscheuer N."/>
            <person name="Luecker S."/>
            <person name="Lage O.M."/>
            <person name="Pohl T."/>
            <person name="Merkel B.J."/>
            <person name="Hornburger P."/>
            <person name="Mueller R.-W."/>
            <person name="Bruemmer F."/>
            <person name="Labrenz M."/>
            <person name="Spormann A.M."/>
            <person name="Op Den Camp H."/>
            <person name="Overmann J."/>
            <person name="Amann R."/>
            <person name="Jetten M.S.M."/>
            <person name="Mascher T."/>
            <person name="Medema M.H."/>
            <person name="Devos D.P."/>
            <person name="Kaster A.-K."/>
            <person name="Ovreas L."/>
            <person name="Rohde M."/>
            <person name="Galperin M.Y."/>
            <person name="Jogler C."/>
        </authorList>
    </citation>
    <scope>NUCLEOTIDE SEQUENCE [LARGE SCALE GENOMIC DNA]</scope>
    <source>
        <strain evidence="4 5">Pla108</strain>
    </source>
</reference>
<dbReference type="InterPro" id="IPR000073">
    <property type="entry name" value="AB_hydrolase_1"/>
</dbReference>
<dbReference type="SUPFAM" id="SSF53474">
    <property type="entry name" value="alpha/beta-Hydrolases"/>
    <property type="match status" value="1"/>
</dbReference>
<dbReference type="Proteomes" id="UP000317421">
    <property type="component" value="Unassembled WGS sequence"/>
</dbReference>
<keyword evidence="1 4" id="KW-0378">Hydrolase</keyword>
<dbReference type="GO" id="GO:0018786">
    <property type="term" value="F:haloalkane dehalogenase activity"/>
    <property type="evidence" value="ECO:0007669"/>
    <property type="project" value="UniProtKB-EC"/>
</dbReference>
<feature type="signal peptide" evidence="2">
    <location>
        <begin position="1"/>
        <end position="25"/>
    </location>
</feature>
<dbReference type="Gene3D" id="3.40.50.1820">
    <property type="entry name" value="alpha/beta hydrolase"/>
    <property type="match status" value="1"/>
</dbReference>